<evidence type="ECO:0000313" key="1">
    <source>
        <dbReference type="EMBL" id="MBA4622001.1"/>
    </source>
</evidence>
<name>A0A7C9CMP3_OPUST</name>
<sequence length="161" mass="16811">MPLPLLLEFFTGSLGFSPSSHVFSGLEHFCASAEGLPTVPDGCPSDGSNLAFLAGGLTFIIIPSGCPGGFFFPTAFFSWTSETGGISLISCMALDCASTAAWNILSSWASSSAICRSYSFFDVSNLSRNSVSSSSKALGGLCLNRSLNSASRLSLFSFRIS</sequence>
<reference evidence="1" key="2">
    <citation type="submission" date="2020-07" db="EMBL/GenBank/DDBJ databases">
        <authorList>
            <person name="Vera ALvarez R."/>
            <person name="Arias-Moreno D.M."/>
            <person name="Jimenez-Jacinto V."/>
            <person name="Jimenez-Bremont J.F."/>
            <person name="Swaminathan K."/>
            <person name="Moose S.P."/>
            <person name="Guerrero-Gonzalez M.L."/>
            <person name="Marino-Ramirez L."/>
            <person name="Landsman D."/>
            <person name="Rodriguez-Kessler M."/>
            <person name="Delgado-Sanchez P."/>
        </authorList>
    </citation>
    <scope>NUCLEOTIDE SEQUENCE</scope>
    <source>
        <tissue evidence="1">Cladode</tissue>
    </source>
</reference>
<proteinExistence type="predicted"/>
<accession>A0A7C9CMP3</accession>
<reference evidence="1" key="1">
    <citation type="journal article" date="2013" name="J. Plant Res.">
        <title>Effect of fungi and light on seed germination of three Opuntia species from semiarid lands of central Mexico.</title>
        <authorList>
            <person name="Delgado-Sanchez P."/>
            <person name="Jimenez-Bremont J.F."/>
            <person name="Guerrero-Gonzalez Mde L."/>
            <person name="Flores J."/>
        </authorList>
    </citation>
    <scope>NUCLEOTIDE SEQUENCE</scope>
    <source>
        <tissue evidence="1">Cladode</tissue>
    </source>
</reference>
<protein>
    <submittedName>
        <fullName evidence="1">Uncharacterized protein</fullName>
    </submittedName>
</protein>
<dbReference type="EMBL" id="GISG01036631">
    <property type="protein sequence ID" value="MBA4622001.1"/>
    <property type="molecule type" value="Transcribed_RNA"/>
</dbReference>
<dbReference type="AlphaFoldDB" id="A0A7C9CMP3"/>
<organism evidence="1">
    <name type="scientific">Opuntia streptacantha</name>
    <name type="common">Prickly pear cactus</name>
    <name type="synonym">Opuntia cardona</name>
    <dbReference type="NCBI Taxonomy" id="393608"/>
    <lineage>
        <taxon>Eukaryota</taxon>
        <taxon>Viridiplantae</taxon>
        <taxon>Streptophyta</taxon>
        <taxon>Embryophyta</taxon>
        <taxon>Tracheophyta</taxon>
        <taxon>Spermatophyta</taxon>
        <taxon>Magnoliopsida</taxon>
        <taxon>eudicotyledons</taxon>
        <taxon>Gunneridae</taxon>
        <taxon>Pentapetalae</taxon>
        <taxon>Caryophyllales</taxon>
        <taxon>Cactineae</taxon>
        <taxon>Cactaceae</taxon>
        <taxon>Opuntioideae</taxon>
        <taxon>Opuntia</taxon>
    </lineage>
</organism>